<evidence type="ECO:0000256" key="5">
    <source>
        <dbReference type="RuleBase" id="RU003495"/>
    </source>
</evidence>
<reference evidence="9 10" key="1">
    <citation type="submission" date="2018-05" db="EMBL/GenBank/DDBJ databases">
        <title>Genomic Encyclopedia of Type Strains, Phase IV (KMG-IV): sequencing the most valuable type-strain genomes for metagenomic binning, comparative biology and taxonomic classification.</title>
        <authorList>
            <person name="Goeker M."/>
        </authorList>
    </citation>
    <scope>NUCLEOTIDE SEQUENCE [LARGE SCALE GENOMIC DNA]</scope>
    <source>
        <strain evidence="9 10">DSM 29661</strain>
    </source>
</reference>
<dbReference type="SUPFAM" id="SSF110997">
    <property type="entry name" value="Sporulation related repeat"/>
    <property type="match status" value="1"/>
</dbReference>
<dbReference type="PROSITE" id="PS51724">
    <property type="entry name" value="SPOR"/>
    <property type="match status" value="1"/>
</dbReference>
<keyword evidence="4" id="KW-0472">Membrane</keyword>
<protein>
    <recommendedName>
        <fullName evidence="4">Endolytic peptidoglycan transglycosylase RlpA</fullName>
        <ecNumber evidence="4">4.2.2.-</ecNumber>
    </recommendedName>
</protein>
<dbReference type="SUPFAM" id="SSF50685">
    <property type="entry name" value="Barwin-like endoglucanases"/>
    <property type="match status" value="1"/>
</dbReference>
<dbReference type="GO" id="GO:0005886">
    <property type="term" value="C:plasma membrane"/>
    <property type="evidence" value="ECO:0007669"/>
    <property type="project" value="UniProtKB-SubCell"/>
</dbReference>
<organism evidence="9 10">
    <name type="scientific">Rivihabitans pingtungensis</name>
    <dbReference type="NCBI Taxonomy" id="1054498"/>
    <lineage>
        <taxon>Bacteria</taxon>
        <taxon>Pseudomonadati</taxon>
        <taxon>Pseudomonadota</taxon>
        <taxon>Betaproteobacteria</taxon>
        <taxon>Neisseriales</taxon>
        <taxon>Aquaspirillaceae</taxon>
        <taxon>Rivihabitans</taxon>
    </lineage>
</organism>
<dbReference type="GO" id="GO:0042834">
    <property type="term" value="F:peptidoglycan binding"/>
    <property type="evidence" value="ECO:0007669"/>
    <property type="project" value="InterPro"/>
</dbReference>
<dbReference type="InterPro" id="IPR007730">
    <property type="entry name" value="SPOR-like_dom"/>
</dbReference>
<comment type="similarity">
    <text evidence="4 5">Belongs to the RlpA family.</text>
</comment>
<dbReference type="RefSeq" id="WP_110391122.1">
    <property type="nucleotide sequence ID" value="NZ_CALCOA010000255.1"/>
</dbReference>
<gene>
    <name evidence="4" type="primary">rlpA</name>
    <name evidence="9" type="ORF">DFR34_11347</name>
</gene>
<proteinExistence type="inferred from homology"/>
<dbReference type="PROSITE" id="PS51257">
    <property type="entry name" value="PROKAR_LIPOPROTEIN"/>
    <property type="match status" value="1"/>
</dbReference>
<dbReference type="Proteomes" id="UP000247555">
    <property type="component" value="Unassembled WGS sequence"/>
</dbReference>
<dbReference type="Pfam" id="PF03330">
    <property type="entry name" value="DPBB_1"/>
    <property type="match status" value="1"/>
</dbReference>
<keyword evidence="4" id="KW-1003">Cell membrane</keyword>
<evidence type="ECO:0000256" key="7">
    <source>
        <dbReference type="SAM" id="SignalP"/>
    </source>
</evidence>
<comment type="function">
    <text evidence="4">Lytic transglycosylase with a strong preference for naked glycan strands that lack stem peptides.</text>
</comment>
<feature type="compositionally biased region" description="Basic and acidic residues" evidence="6">
    <location>
        <begin position="52"/>
        <end position="64"/>
    </location>
</feature>
<keyword evidence="10" id="KW-1185">Reference proteome</keyword>
<dbReference type="CDD" id="cd22268">
    <property type="entry name" value="DPBB_RlpA-like"/>
    <property type="match status" value="1"/>
</dbReference>
<comment type="subcellular location">
    <subcellularLocation>
        <location evidence="4">Cell membrane</location>
        <topology evidence="4">Lipid-anchor</topology>
    </subcellularLocation>
</comment>
<evidence type="ECO:0000256" key="4">
    <source>
        <dbReference type="HAMAP-Rule" id="MF_02071"/>
    </source>
</evidence>
<dbReference type="PANTHER" id="PTHR34183:SF1">
    <property type="entry name" value="ENDOLYTIC PEPTIDOGLYCAN TRANSGLYCOSYLASE RLPA"/>
    <property type="match status" value="1"/>
</dbReference>
<evidence type="ECO:0000259" key="8">
    <source>
        <dbReference type="PROSITE" id="PS51724"/>
    </source>
</evidence>
<feature type="signal peptide" evidence="7">
    <location>
        <begin position="1"/>
        <end position="26"/>
    </location>
</feature>
<feature type="chain" id="PRO_5016472587" description="Endolytic peptidoglycan transglycosylase RlpA" evidence="7">
    <location>
        <begin position="27"/>
        <end position="322"/>
    </location>
</feature>
<dbReference type="NCBIfam" id="TIGR00413">
    <property type="entry name" value="rlpA"/>
    <property type="match status" value="1"/>
</dbReference>
<dbReference type="PANTHER" id="PTHR34183">
    <property type="entry name" value="ENDOLYTIC PEPTIDOGLYCAN TRANSGLYCOSYLASE RLPA"/>
    <property type="match status" value="1"/>
</dbReference>
<dbReference type="EC" id="4.2.2.-" evidence="4"/>
<evidence type="ECO:0000256" key="1">
    <source>
        <dbReference type="ARBA" id="ARBA00022729"/>
    </source>
</evidence>
<dbReference type="Gene3D" id="3.30.70.1070">
    <property type="entry name" value="Sporulation related repeat"/>
    <property type="match status" value="1"/>
</dbReference>
<accession>A0A318KMU6</accession>
<comment type="caution">
    <text evidence="9">The sequence shown here is derived from an EMBL/GenBank/DDBJ whole genome shotgun (WGS) entry which is preliminary data.</text>
</comment>
<evidence type="ECO:0000256" key="2">
    <source>
        <dbReference type="ARBA" id="ARBA00023239"/>
    </source>
</evidence>
<dbReference type="OrthoDB" id="9779128at2"/>
<dbReference type="HAMAP" id="MF_02071">
    <property type="entry name" value="RlpA"/>
    <property type="match status" value="1"/>
</dbReference>
<sequence>MQSVLRWLWLVTLTALLVACSTPNPASVSHKSTSGYKSARTTVPVTKGGGYYKDDGPGDRRLPDNPDAIPDAVPVNEPLLTSANRPYTVMGQTYIPESNQSAYRARGKASWYGKKFHGKRTASGEAYDMYEMTAAHPTLPIPSYARITNTSNGRSVVVRINDRGPFHSSRLIDLSYAAAYKLGYAGNGSAEVVVERVRAGDVEPTDSPVRLANVNPRDDSVRVMNASLTAPMSGIADVARVPQPAGADGSGVWLQLGAFGTASNAESFRQRMLSLAASNDVEGRLDVVNRDGLYKVRIGPFSTMARARDVADRLNVQTVVMR</sequence>
<dbReference type="Gene3D" id="2.40.40.10">
    <property type="entry name" value="RlpA-like domain"/>
    <property type="match status" value="1"/>
</dbReference>
<dbReference type="GO" id="GO:0000270">
    <property type="term" value="P:peptidoglycan metabolic process"/>
    <property type="evidence" value="ECO:0007669"/>
    <property type="project" value="UniProtKB-UniRule"/>
</dbReference>
<evidence type="ECO:0000313" key="9">
    <source>
        <dbReference type="EMBL" id="PXX78038.1"/>
    </source>
</evidence>
<dbReference type="GO" id="GO:0071555">
    <property type="term" value="P:cell wall organization"/>
    <property type="evidence" value="ECO:0007669"/>
    <property type="project" value="UniProtKB-KW"/>
</dbReference>
<keyword evidence="4" id="KW-0564">Palmitate</keyword>
<keyword evidence="1 7" id="KW-0732">Signal</keyword>
<keyword evidence="3 4" id="KW-0961">Cell wall biogenesis/degradation</keyword>
<feature type="region of interest" description="Disordered" evidence="6">
    <location>
        <begin position="23"/>
        <end position="65"/>
    </location>
</feature>
<keyword evidence="4 9" id="KW-0449">Lipoprotein</keyword>
<evidence type="ECO:0000256" key="6">
    <source>
        <dbReference type="SAM" id="MobiDB-lite"/>
    </source>
</evidence>
<name>A0A318KMU6_9NEIS</name>
<evidence type="ECO:0000313" key="10">
    <source>
        <dbReference type="Proteomes" id="UP000247555"/>
    </source>
</evidence>
<dbReference type="InterPro" id="IPR009009">
    <property type="entry name" value="RlpA-like_DPBB"/>
</dbReference>
<evidence type="ECO:0000256" key="3">
    <source>
        <dbReference type="ARBA" id="ARBA00023316"/>
    </source>
</evidence>
<dbReference type="InterPro" id="IPR034718">
    <property type="entry name" value="RlpA"/>
</dbReference>
<dbReference type="InterPro" id="IPR036908">
    <property type="entry name" value="RlpA-like_sf"/>
</dbReference>
<dbReference type="InterPro" id="IPR012997">
    <property type="entry name" value="RplA"/>
</dbReference>
<feature type="domain" description="SPOR" evidence="8">
    <location>
        <begin position="246"/>
        <end position="322"/>
    </location>
</feature>
<dbReference type="InterPro" id="IPR036680">
    <property type="entry name" value="SPOR-like_sf"/>
</dbReference>
<dbReference type="FunFam" id="2.40.40.10:FF:000003">
    <property type="entry name" value="Endolytic peptidoglycan transglycosylase RlpA"/>
    <property type="match status" value="1"/>
</dbReference>
<dbReference type="EMBL" id="QJKI01000013">
    <property type="protein sequence ID" value="PXX78038.1"/>
    <property type="molecule type" value="Genomic_DNA"/>
</dbReference>
<dbReference type="Pfam" id="PF05036">
    <property type="entry name" value="SPOR"/>
    <property type="match status" value="1"/>
</dbReference>
<dbReference type="GO" id="GO:0008932">
    <property type="term" value="F:lytic endotransglycosylase activity"/>
    <property type="evidence" value="ECO:0007669"/>
    <property type="project" value="UniProtKB-UniRule"/>
</dbReference>
<dbReference type="AlphaFoldDB" id="A0A318KMU6"/>
<feature type="compositionally biased region" description="Polar residues" evidence="6">
    <location>
        <begin position="23"/>
        <end position="44"/>
    </location>
</feature>
<keyword evidence="2 4" id="KW-0456">Lyase</keyword>